<dbReference type="AlphaFoldDB" id="A0A3N7F605"/>
<sequence>MQAQEKTQIEDATPEAIRSTPWIECNSTDTSGNNQLYQIYLCVDTTGKNLIEFPVFPKGKCGSEIEFRKA</sequence>
<dbReference type="InterPro" id="IPR001568">
    <property type="entry name" value="RNase_T2-like"/>
</dbReference>
<reference evidence="3 4" key="1">
    <citation type="journal article" date="2006" name="Science">
        <title>The genome of black cottonwood, Populus trichocarpa (Torr. &amp; Gray).</title>
        <authorList>
            <person name="Tuskan G.A."/>
            <person name="Difazio S."/>
            <person name="Jansson S."/>
            <person name="Bohlmann J."/>
            <person name="Grigoriev I."/>
            <person name="Hellsten U."/>
            <person name="Putnam N."/>
            <person name="Ralph S."/>
            <person name="Rombauts S."/>
            <person name="Salamov A."/>
            <person name="Schein J."/>
            <person name="Sterck L."/>
            <person name="Aerts A."/>
            <person name="Bhalerao R.R."/>
            <person name="Bhalerao R.P."/>
            <person name="Blaudez D."/>
            <person name="Boerjan W."/>
            <person name="Brun A."/>
            <person name="Brunner A."/>
            <person name="Busov V."/>
            <person name="Campbell M."/>
            <person name="Carlson J."/>
            <person name="Chalot M."/>
            <person name="Chapman J."/>
            <person name="Chen G.L."/>
            <person name="Cooper D."/>
            <person name="Coutinho P.M."/>
            <person name="Couturier J."/>
            <person name="Covert S."/>
            <person name="Cronk Q."/>
            <person name="Cunningham R."/>
            <person name="Davis J."/>
            <person name="Degroeve S."/>
            <person name="Dejardin A."/>
            <person name="Depamphilis C."/>
            <person name="Detter J."/>
            <person name="Dirks B."/>
            <person name="Dubchak I."/>
            <person name="Duplessis S."/>
            <person name="Ehlting J."/>
            <person name="Ellis B."/>
            <person name="Gendler K."/>
            <person name="Goodstein D."/>
            <person name="Gribskov M."/>
            <person name="Grimwood J."/>
            <person name="Groover A."/>
            <person name="Gunter L."/>
            <person name="Hamberger B."/>
            <person name="Heinze B."/>
            <person name="Helariutta Y."/>
            <person name="Henrissat B."/>
            <person name="Holligan D."/>
            <person name="Holt R."/>
            <person name="Huang W."/>
            <person name="Islam-Faridi N."/>
            <person name="Jones S."/>
            <person name="Jones-Rhoades M."/>
            <person name="Jorgensen R."/>
            <person name="Joshi C."/>
            <person name="Kangasjarvi J."/>
            <person name="Karlsson J."/>
            <person name="Kelleher C."/>
            <person name="Kirkpatrick R."/>
            <person name="Kirst M."/>
            <person name="Kohler A."/>
            <person name="Kalluri U."/>
            <person name="Larimer F."/>
            <person name="Leebens-Mack J."/>
            <person name="Leple J.C."/>
            <person name="Locascio P."/>
            <person name="Lou Y."/>
            <person name="Lucas S."/>
            <person name="Martin F."/>
            <person name="Montanini B."/>
            <person name="Napoli C."/>
            <person name="Nelson D.R."/>
            <person name="Nelson C."/>
            <person name="Nieminen K."/>
            <person name="Nilsson O."/>
            <person name="Pereda V."/>
            <person name="Peter G."/>
            <person name="Philippe R."/>
            <person name="Pilate G."/>
            <person name="Poliakov A."/>
            <person name="Razumovskaya J."/>
            <person name="Richardson P."/>
            <person name="Rinaldi C."/>
            <person name="Ritland K."/>
            <person name="Rouze P."/>
            <person name="Ryaboy D."/>
            <person name="Schmutz J."/>
            <person name="Schrader J."/>
            <person name="Segerman B."/>
            <person name="Shin H."/>
            <person name="Siddiqui A."/>
            <person name="Sterky F."/>
            <person name="Terry A."/>
            <person name="Tsai C.J."/>
            <person name="Uberbacher E."/>
            <person name="Unneberg P."/>
            <person name="Vahala J."/>
            <person name="Wall K."/>
            <person name="Wessler S."/>
            <person name="Yang G."/>
            <person name="Yin T."/>
            <person name="Douglas C."/>
            <person name="Marra M."/>
            <person name="Sandberg G."/>
            <person name="Van de Peer Y."/>
            <person name="Rokhsar D."/>
        </authorList>
    </citation>
    <scope>NUCLEOTIDE SEQUENCE [LARGE SCALE GENOMIC DNA]</scope>
    <source>
        <strain evidence="4">cv. Nisqually</strain>
    </source>
</reference>
<dbReference type="GO" id="GO:0003723">
    <property type="term" value="F:RNA binding"/>
    <property type="evidence" value="ECO:0007669"/>
    <property type="project" value="InterPro"/>
</dbReference>
<evidence type="ECO:0000313" key="4">
    <source>
        <dbReference type="Proteomes" id="UP000006729"/>
    </source>
</evidence>
<dbReference type="SUPFAM" id="SSF55895">
    <property type="entry name" value="Ribonuclease Rh-like"/>
    <property type="match status" value="1"/>
</dbReference>
<dbReference type="SMR" id="A0A3N7F605"/>
<protein>
    <submittedName>
        <fullName evidence="3">Uncharacterized protein</fullName>
    </submittedName>
</protein>
<comment type="similarity">
    <text evidence="1 2">Belongs to the RNase T2 family.</text>
</comment>
<dbReference type="Gramene" id="Potri.006G118200.2.v4.1">
    <property type="protein sequence ID" value="Potri.006G118200.2.v4.1"/>
    <property type="gene ID" value="Potri.006G118200.v4.1"/>
</dbReference>
<name>A0A3N7F605_POPTR</name>
<dbReference type="Pfam" id="PF00445">
    <property type="entry name" value="Ribonuclease_T2"/>
    <property type="match status" value="1"/>
</dbReference>
<dbReference type="Gene3D" id="3.90.730.10">
    <property type="entry name" value="Ribonuclease T2-like"/>
    <property type="match status" value="1"/>
</dbReference>
<evidence type="ECO:0000313" key="3">
    <source>
        <dbReference type="EMBL" id="RQO91592.1"/>
    </source>
</evidence>
<dbReference type="EMBL" id="CM009295">
    <property type="protein sequence ID" value="RQO91592.1"/>
    <property type="molecule type" value="Genomic_DNA"/>
</dbReference>
<dbReference type="STRING" id="3694.A0A3N7F605"/>
<evidence type="ECO:0000256" key="1">
    <source>
        <dbReference type="ARBA" id="ARBA00007469"/>
    </source>
</evidence>
<dbReference type="InterPro" id="IPR036430">
    <property type="entry name" value="RNase_T2-like_sf"/>
</dbReference>
<evidence type="ECO:0000256" key="2">
    <source>
        <dbReference type="RuleBase" id="RU004328"/>
    </source>
</evidence>
<keyword evidence="4" id="KW-1185">Reference proteome</keyword>
<dbReference type="InParanoid" id="A0A3N7F605"/>
<proteinExistence type="inferred from homology"/>
<accession>A0A3N7F605</accession>
<dbReference type="GO" id="GO:0033897">
    <property type="term" value="F:ribonuclease T2 activity"/>
    <property type="evidence" value="ECO:0007669"/>
    <property type="project" value="InterPro"/>
</dbReference>
<organism evidence="3 4">
    <name type="scientific">Populus trichocarpa</name>
    <name type="common">Western balsam poplar</name>
    <name type="synonym">Populus balsamifera subsp. trichocarpa</name>
    <dbReference type="NCBI Taxonomy" id="3694"/>
    <lineage>
        <taxon>Eukaryota</taxon>
        <taxon>Viridiplantae</taxon>
        <taxon>Streptophyta</taxon>
        <taxon>Embryophyta</taxon>
        <taxon>Tracheophyta</taxon>
        <taxon>Spermatophyta</taxon>
        <taxon>Magnoliopsida</taxon>
        <taxon>eudicotyledons</taxon>
        <taxon>Gunneridae</taxon>
        <taxon>Pentapetalae</taxon>
        <taxon>rosids</taxon>
        <taxon>fabids</taxon>
        <taxon>Malpighiales</taxon>
        <taxon>Salicaceae</taxon>
        <taxon>Saliceae</taxon>
        <taxon>Populus</taxon>
    </lineage>
</organism>
<dbReference type="Proteomes" id="UP000006729">
    <property type="component" value="Chromosome 6"/>
</dbReference>
<gene>
    <name evidence="3" type="ORF">POPTR_006G118200</name>
</gene>